<gene>
    <name evidence="3" type="ORF">HJG44_08345</name>
</gene>
<organism evidence="3 4">
    <name type="scientific">Enterovirga aerilata</name>
    <dbReference type="NCBI Taxonomy" id="2730920"/>
    <lineage>
        <taxon>Bacteria</taxon>
        <taxon>Pseudomonadati</taxon>
        <taxon>Pseudomonadota</taxon>
        <taxon>Alphaproteobacteria</taxon>
        <taxon>Hyphomicrobiales</taxon>
        <taxon>Methylobacteriaceae</taxon>
        <taxon>Enterovirga</taxon>
    </lineage>
</organism>
<dbReference type="GO" id="GO:0016779">
    <property type="term" value="F:nucleotidyltransferase activity"/>
    <property type="evidence" value="ECO:0007669"/>
    <property type="project" value="UniProtKB-ARBA"/>
</dbReference>
<keyword evidence="3" id="KW-0808">Transferase</keyword>
<dbReference type="PANTHER" id="PTHR43777">
    <property type="entry name" value="MOLYBDENUM COFACTOR CYTIDYLYLTRANSFERASE"/>
    <property type="match status" value="1"/>
</dbReference>
<keyword evidence="4" id="KW-1185">Reference proteome</keyword>
<protein>
    <submittedName>
        <fullName evidence="3">Nucleotidyltransferase family protein</fullName>
    </submittedName>
</protein>
<dbReference type="SUPFAM" id="SSF53448">
    <property type="entry name" value="Nucleotide-diphospho-sugar transferases"/>
    <property type="match status" value="1"/>
</dbReference>
<comment type="caution">
    <text evidence="3">The sequence shown here is derived from an EMBL/GenBank/DDBJ whole genome shotgun (WGS) entry which is preliminary data.</text>
</comment>
<evidence type="ECO:0000259" key="2">
    <source>
        <dbReference type="Pfam" id="PF12804"/>
    </source>
</evidence>
<reference evidence="3 4" key="1">
    <citation type="submission" date="2020-04" db="EMBL/GenBank/DDBJ databases">
        <title>Enterovirga sp. isolate from soil.</title>
        <authorList>
            <person name="Chea S."/>
            <person name="Kim D.-U."/>
        </authorList>
    </citation>
    <scope>NUCLEOTIDE SEQUENCE [LARGE SCALE GENOMIC DNA]</scope>
    <source>
        <strain evidence="3 4">DB1703</strain>
    </source>
</reference>
<dbReference type="CDD" id="cd04182">
    <property type="entry name" value="GT_2_like_f"/>
    <property type="match status" value="1"/>
</dbReference>
<feature type="domain" description="MobA-like NTP transferase" evidence="2">
    <location>
        <begin position="5"/>
        <end position="167"/>
    </location>
</feature>
<dbReference type="Gene3D" id="3.90.550.10">
    <property type="entry name" value="Spore Coat Polysaccharide Biosynthesis Protein SpsA, Chain A"/>
    <property type="match status" value="1"/>
</dbReference>
<accession>A0A849HZ74</accession>
<dbReference type="Proteomes" id="UP000564885">
    <property type="component" value="Unassembled WGS sequence"/>
</dbReference>
<keyword evidence="1" id="KW-0460">Magnesium</keyword>
<sequence length="204" mass="20894">MSVAAIVLAAGRGTRFGESPKLLAELDGKPLVRHAVEAALLAGFPTLVVVGHRESEIRAVLADLPVTFVPNAAYAEGLSTSLKAGFAALPPDAAAALVLLGDMPKVTPLLLRELAETWERSGRPSAAVPVAAGRRGNPVLLSAALAGEIAGLTGDRGAGPLLRRLPDVVELPAESDATTLDVDTREALARLQACANTTPSSTAE</sequence>
<dbReference type="Pfam" id="PF12804">
    <property type="entry name" value="NTP_transf_3"/>
    <property type="match status" value="1"/>
</dbReference>
<dbReference type="InterPro" id="IPR029044">
    <property type="entry name" value="Nucleotide-diphossugar_trans"/>
</dbReference>
<dbReference type="EMBL" id="JABEPP010000002">
    <property type="protein sequence ID" value="NNM72402.1"/>
    <property type="molecule type" value="Genomic_DNA"/>
</dbReference>
<evidence type="ECO:0000256" key="1">
    <source>
        <dbReference type="ARBA" id="ARBA00022842"/>
    </source>
</evidence>
<name>A0A849HZ74_9HYPH</name>
<proteinExistence type="predicted"/>
<dbReference type="InterPro" id="IPR025877">
    <property type="entry name" value="MobA-like_NTP_Trfase"/>
</dbReference>
<dbReference type="PANTHER" id="PTHR43777:SF1">
    <property type="entry name" value="MOLYBDENUM COFACTOR CYTIDYLYLTRANSFERASE"/>
    <property type="match status" value="1"/>
</dbReference>
<evidence type="ECO:0000313" key="3">
    <source>
        <dbReference type="EMBL" id="NNM72402.1"/>
    </source>
</evidence>
<dbReference type="RefSeq" id="WP_171217875.1">
    <property type="nucleotide sequence ID" value="NZ_JABEPP010000002.1"/>
</dbReference>
<dbReference type="AlphaFoldDB" id="A0A849HZ74"/>
<evidence type="ECO:0000313" key="4">
    <source>
        <dbReference type="Proteomes" id="UP000564885"/>
    </source>
</evidence>